<evidence type="ECO:0000313" key="2">
    <source>
        <dbReference type="Proteomes" id="UP000325313"/>
    </source>
</evidence>
<dbReference type="Proteomes" id="UP000325313">
    <property type="component" value="Unassembled WGS sequence"/>
</dbReference>
<protein>
    <submittedName>
        <fullName evidence="1">Uncharacterized protein</fullName>
    </submittedName>
</protein>
<sequence length="71" mass="8271">MIIGSYFRCSPNGTKRLELRTACLFSICKLEWLQLAWFFHRLLESSCRVKKKNVRTPPAHLSCKCDVAIRV</sequence>
<gene>
    <name evidence="1" type="ORF">PGTUg99_018351</name>
</gene>
<organism evidence="1 2">
    <name type="scientific">Puccinia graminis f. sp. tritici</name>
    <dbReference type="NCBI Taxonomy" id="56615"/>
    <lineage>
        <taxon>Eukaryota</taxon>
        <taxon>Fungi</taxon>
        <taxon>Dikarya</taxon>
        <taxon>Basidiomycota</taxon>
        <taxon>Pucciniomycotina</taxon>
        <taxon>Pucciniomycetes</taxon>
        <taxon>Pucciniales</taxon>
        <taxon>Pucciniaceae</taxon>
        <taxon>Puccinia</taxon>
    </lineage>
</organism>
<dbReference type="AlphaFoldDB" id="A0A5B0PC27"/>
<evidence type="ECO:0000313" key="1">
    <source>
        <dbReference type="EMBL" id="KAA1098871.1"/>
    </source>
</evidence>
<name>A0A5B0PC27_PUCGR</name>
<dbReference type="EMBL" id="VDEP01000345">
    <property type="protein sequence ID" value="KAA1098871.1"/>
    <property type="molecule type" value="Genomic_DNA"/>
</dbReference>
<accession>A0A5B0PC27</accession>
<proteinExistence type="predicted"/>
<reference evidence="1 2" key="1">
    <citation type="submission" date="2019-05" db="EMBL/GenBank/DDBJ databases">
        <title>Emergence of the Ug99 lineage of the wheat stem rust pathogen through somatic hybridization.</title>
        <authorList>
            <person name="Li F."/>
            <person name="Upadhyaya N.M."/>
            <person name="Sperschneider J."/>
            <person name="Matny O."/>
            <person name="Nguyen-Phuc H."/>
            <person name="Mago R."/>
            <person name="Raley C."/>
            <person name="Miller M.E."/>
            <person name="Silverstein K.A.T."/>
            <person name="Henningsen E."/>
            <person name="Hirsch C.D."/>
            <person name="Visser B."/>
            <person name="Pretorius Z.A."/>
            <person name="Steffenson B.J."/>
            <person name="Schwessinger B."/>
            <person name="Dodds P.N."/>
            <person name="Figueroa M."/>
        </authorList>
    </citation>
    <scope>NUCLEOTIDE SEQUENCE [LARGE SCALE GENOMIC DNA]</scope>
    <source>
        <strain evidence="1 2">Ug99</strain>
    </source>
</reference>
<comment type="caution">
    <text evidence="1">The sequence shown here is derived from an EMBL/GenBank/DDBJ whole genome shotgun (WGS) entry which is preliminary data.</text>
</comment>